<evidence type="ECO:0000313" key="1">
    <source>
        <dbReference type="EMBL" id="MBC3917557.1"/>
    </source>
</evidence>
<dbReference type="Pfam" id="PF00353">
    <property type="entry name" value="HemolysinCabind"/>
    <property type="match status" value="3"/>
</dbReference>
<evidence type="ECO:0000313" key="2">
    <source>
        <dbReference type="Proteomes" id="UP000650424"/>
    </source>
</evidence>
<sequence length="673" mass="65578">GALTAQSALDVTLGRGANFLSLGAGADRVVLLGNYVAGTYNTTENGVNLNAQSTATAVARVVTDTINLGNGNDTLVTYGAINLAGAQLSGIENITSNSAVVITASQYAALIAARAALNLSGPVLTFAGAGPHQLTIVDDVAGVNNIDLSFISITGGTLVYDVTSASNATGGSVNNSTTSNAIIVSGGASATAGVIGTSPVNGGGTALVPTALTAGGVFNSVANVNDNFTGAAAAFVGTTINGNSNDTDIITFTGGGSIVIGGGNTITNIKTLATDNTSTDVYFNVATAGVTTINGGSGNDRVFLANSGSSMLAGNINLGNGNNQLTLEGKTYSGTFTAGSGTSDILVFANGSNISAANITGFEQALFTSNGSFTMTAAQWAGFATVTAAGTETLTLTTAGTVTALANTENYNLANGTNTFTAAINTTSVVGGTGNDTLNISEAIYNATITTINGGLGNDVLNVGAVTASIDLSTKTTGIETVNVTGGTNAAWTVTNENGAGVTLNFTKSAANNISNVVLGTGGQTLNILGTGTGNITITGGSGADTINLSTTATGNDLIATGSVLANIDTVANFKVAGADAFKTGTAATTLNLLSIATADVSTLAAAIATAATAAGASLAANTQAYVITVAAGTAAGTYAFQNIGGTVGTVDATDFIVKLVGAGSIVAGDFIA</sequence>
<protein>
    <submittedName>
        <fullName evidence="1">Uncharacterized protein</fullName>
    </submittedName>
</protein>
<proteinExistence type="predicted"/>
<dbReference type="PRINTS" id="PR00313">
    <property type="entry name" value="CABNDNGRPT"/>
</dbReference>
<accession>A0ABR6ZNS8</accession>
<organism evidence="1 2">
    <name type="scientific">Undibacterium hunanense</name>
    <dbReference type="NCBI Taxonomy" id="2762292"/>
    <lineage>
        <taxon>Bacteria</taxon>
        <taxon>Pseudomonadati</taxon>
        <taxon>Pseudomonadota</taxon>
        <taxon>Betaproteobacteria</taxon>
        <taxon>Burkholderiales</taxon>
        <taxon>Oxalobacteraceae</taxon>
        <taxon>Undibacterium</taxon>
    </lineage>
</organism>
<dbReference type="InterPro" id="IPR001343">
    <property type="entry name" value="Hemolysn_Ca-bd"/>
</dbReference>
<gene>
    <name evidence="1" type="ORF">H8L32_08750</name>
</gene>
<dbReference type="Gene3D" id="2.160.20.160">
    <property type="match status" value="1"/>
</dbReference>
<keyword evidence="2" id="KW-1185">Reference proteome</keyword>
<comment type="caution">
    <text evidence="1">The sequence shown here is derived from an EMBL/GenBank/DDBJ whole genome shotgun (WGS) entry which is preliminary data.</text>
</comment>
<dbReference type="RefSeq" id="WP_408058839.1">
    <property type="nucleotide sequence ID" value="NZ_JACOGF010000004.1"/>
</dbReference>
<dbReference type="Proteomes" id="UP000650424">
    <property type="component" value="Unassembled WGS sequence"/>
</dbReference>
<dbReference type="EMBL" id="JACOGF010000004">
    <property type="protein sequence ID" value="MBC3917557.1"/>
    <property type="molecule type" value="Genomic_DNA"/>
</dbReference>
<name>A0ABR6ZNS8_9BURK</name>
<feature type="non-terminal residue" evidence="1">
    <location>
        <position position="1"/>
    </location>
</feature>
<reference evidence="1 2" key="1">
    <citation type="submission" date="2020-08" db="EMBL/GenBank/DDBJ databases">
        <title>Novel species isolated from subtropical streams in China.</title>
        <authorList>
            <person name="Lu H."/>
        </authorList>
    </citation>
    <scope>NUCLEOTIDE SEQUENCE [LARGE SCALE GENOMIC DNA]</scope>
    <source>
        <strain evidence="1 2">CY18W</strain>
    </source>
</reference>